<keyword evidence="5" id="KW-1185">Reference proteome</keyword>
<evidence type="ECO:0000313" key="4">
    <source>
        <dbReference type="Ensembl" id="ENSNBRP00000008670.1"/>
    </source>
</evidence>
<reference evidence="4" key="2">
    <citation type="submission" date="2025-09" db="UniProtKB">
        <authorList>
            <consortium name="Ensembl"/>
        </authorList>
    </citation>
    <scope>IDENTIFICATION</scope>
</reference>
<evidence type="ECO:0000259" key="3">
    <source>
        <dbReference type="PROSITE" id="PS50003"/>
    </source>
</evidence>
<dbReference type="GeneTree" id="ENSGT00940000154146"/>
<dbReference type="SMART" id="SM00233">
    <property type="entry name" value="PH"/>
    <property type="match status" value="1"/>
</dbReference>
<accession>A0A3Q4GHJ2</accession>
<feature type="compositionally biased region" description="Basic and acidic residues" evidence="2">
    <location>
        <begin position="202"/>
        <end position="222"/>
    </location>
</feature>
<dbReference type="InterPro" id="IPR041020">
    <property type="entry name" value="PH_16"/>
</dbReference>
<dbReference type="Gene3D" id="2.30.29.30">
    <property type="entry name" value="Pleckstrin-homology domain (PH domain)/Phosphotyrosine-binding domain (PTB)"/>
    <property type="match status" value="1"/>
</dbReference>
<dbReference type="PANTHER" id="PTHR13944">
    <property type="entry name" value="AGAP007712-PA"/>
    <property type="match status" value="1"/>
</dbReference>
<reference evidence="4" key="1">
    <citation type="submission" date="2025-08" db="UniProtKB">
        <authorList>
            <consortium name="Ensembl"/>
        </authorList>
    </citation>
    <scope>IDENTIFICATION</scope>
</reference>
<dbReference type="FunFam" id="2.30.29.30:FF:000021">
    <property type="entry name" value="Rho guanine nucleotide exchange factor 2"/>
    <property type="match status" value="1"/>
</dbReference>
<protein>
    <recommendedName>
        <fullName evidence="3">PH domain-containing protein</fullName>
    </recommendedName>
</protein>
<dbReference type="Pfam" id="PF17838">
    <property type="entry name" value="PH_16"/>
    <property type="match status" value="1"/>
</dbReference>
<dbReference type="SUPFAM" id="SSF50729">
    <property type="entry name" value="PH domain-like"/>
    <property type="match status" value="1"/>
</dbReference>
<dbReference type="AlphaFoldDB" id="A0A3Q4GHJ2"/>
<keyword evidence="1" id="KW-0344">Guanine-nucleotide releasing factor</keyword>
<dbReference type="InterPro" id="IPR011993">
    <property type="entry name" value="PH-like_dom_sf"/>
</dbReference>
<feature type="region of interest" description="Disordered" evidence="2">
    <location>
        <begin position="189"/>
        <end position="222"/>
    </location>
</feature>
<dbReference type="Gene3D" id="1.10.287.2510">
    <property type="match status" value="1"/>
</dbReference>
<dbReference type="GO" id="GO:0071875">
    <property type="term" value="P:adrenergic receptor signaling pathway"/>
    <property type="evidence" value="ECO:0007669"/>
    <property type="project" value="TreeGrafter"/>
</dbReference>
<dbReference type="GO" id="GO:0043123">
    <property type="term" value="P:positive regulation of canonical NF-kappaB signal transduction"/>
    <property type="evidence" value="ECO:0007669"/>
    <property type="project" value="TreeGrafter"/>
</dbReference>
<proteinExistence type="predicted"/>
<dbReference type="GO" id="GO:0005085">
    <property type="term" value="F:guanyl-nucleotide exchange factor activity"/>
    <property type="evidence" value="ECO:0007669"/>
    <property type="project" value="UniProtKB-KW"/>
</dbReference>
<dbReference type="GO" id="GO:0005078">
    <property type="term" value="F:MAP-kinase scaffold activity"/>
    <property type="evidence" value="ECO:0007669"/>
    <property type="project" value="TreeGrafter"/>
</dbReference>
<feature type="compositionally biased region" description="Acidic residues" evidence="2">
    <location>
        <begin position="189"/>
        <end position="201"/>
    </location>
</feature>
<dbReference type="Bgee" id="ENSNBRG00000006659">
    <property type="expression patterns" value="Expressed in liver and 8 other cell types or tissues"/>
</dbReference>
<sequence length="222" mass="26017">HAGQFDWGFPYFADLKGTRDFTVILRSDEDYFDLTEAIRLVKEVIAAVDSKVNEHEKRRRLKEFHGRMDNKSIMMMKNGQIFAREDLLRRRLIHDGALQLKNTQGRLKEVHALLLSDVFVFLQEKDQKYVFAMLDQRSTVISLQKLIVREVANEERGLFLITAGIEKPEMMEVLASSKDERNTWMQLIQEDEDEGIPSETEDDKRQLETKAKEMRGERNLLN</sequence>
<dbReference type="InterPro" id="IPR001849">
    <property type="entry name" value="PH_domain"/>
</dbReference>
<evidence type="ECO:0000313" key="5">
    <source>
        <dbReference type="Proteomes" id="UP000261580"/>
    </source>
</evidence>
<dbReference type="Ensembl" id="ENSNBRT00000008923.1">
    <property type="protein sequence ID" value="ENSNBRP00000008670.1"/>
    <property type="gene ID" value="ENSNBRG00000006659.1"/>
</dbReference>
<dbReference type="GO" id="GO:0015629">
    <property type="term" value="C:actin cytoskeleton"/>
    <property type="evidence" value="ECO:0007669"/>
    <property type="project" value="TreeGrafter"/>
</dbReference>
<dbReference type="GO" id="GO:0035023">
    <property type="term" value="P:regulation of Rho protein signal transduction"/>
    <property type="evidence" value="ECO:0007669"/>
    <property type="project" value="TreeGrafter"/>
</dbReference>
<organism evidence="4 5">
    <name type="scientific">Neolamprologus brichardi</name>
    <name type="common">Fairy cichlid</name>
    <name type="synonym">Lamprologus brichardi</name>
    <dbReference type="NCBI Taxonomy" id="32507"/>
    <lineage>
        <taxon>Eukaryota</taxon>
        <taxon>Metazoa</taxon>
        <taxon>Chordata</taxon>
        <taxon>Craniata</taxon>
        <taxon>Vertebrata</taxon>
        <taxon>Euteleostomi</taxon>
        <taxon>Actinopterygii</taxon>
        <taxon>Neopterygii</taxon>
        <taxon>Teleostei</taxon>
        <taxon>Neoteleostei</taxon>
        <taxon>Acanthomorphata</taxon>
        <taxon>Ovalentaria</taxon>
        <taxon>Cichlomorphae</taxon>
        <taxon>Cichliformes</taxon>
        <taxon>Cichlidae</taxon>
        <taxon>African cichlids</taxon>
        <taxon>Pseudocrenilabrinae</taxon>
        <taxon>Lamprologini</taxon>
        <taxon>Neolamprologus</taxon>
    </lineage>
</organism>
<feature type="domain" description="PH" evidence="3">
    <location>
        <begin position="91"/>
        <end position="193"/>
    </location>
</feature>
<evidence type="ECO:0000256" key="2">
    <source>
        <dbReference type="SAM" id="MobiDB-lite"/>
    </source>
</evidence>
<dbReference type="PROSITE" id="PS50003">
    <property type="entry name" value="PH_DOMAIN"/>
    <property type="match status" value="1"/>
</dbReference>
<dbReference type="Proteomes" id="UP000261580">
    <property type="component" value="Unassembled WGS sequence"/>
</dbReference>
<evidence type="ECO:0000256" key="1">
    <source>
        <dbReference type="ARBA" id="ARBA00022658"/>
    </source>
</evidence>
<dbReference type="GO" id="GO:0016020">
    <property type="term" value="C:membrane"/>
    <property type="evidence" value="ECO:0007669"/>
    <property type="project" value="TreeGrafter"/>
</dbReference>
<dbReference type="PANTHER" id="PTHR13944:SF18">
    <property type="entry name" value="A-KINASE ANCHOR PROTEIN 13"/>
    <property type="match status" value="1"/>
</dbReference>
<name>A0A3Q4GHJ2_NEOBR</name>
<dbReference type="InterPro" id="IPR051632">
    <property type="entry name" value="Rho_GEF"/>
</dbReference>